<dbReference type="FunFam" id="3.40.50.720:FF:000084">
    <property type="entry name" value="Short-chain dehydrogenase reductase"/>
    <property type="match status" value="1"/>
</dbReference>
<dbReference type="InterPro" id="IPR036291">
    <property type="entry name" value="NAD(P)-bd_dom_sf"/>
</dbReference>
<organism evidence="3 4">
    <name type="scientific">Bradyrhizobium macuxiense</name>
    <dbReference type="NCBI Taxonomy" id="1755647"/>
    <lineage>
        <taxon>Bacteria</taxon>
        <taxon>Pseudomonadati</taxon>
        <taxon>Pseudomonadota</taxon>
        <taxon>Alphaproteobacteria</taxon>
        <taxon>Hyphomicrobiales</taxon>
        <taxon>Nitrobacteraceae</taxon>
        <taxon>Bradyrhizobium</taxon>
    </lineage>
</organism>
<reference evidence="3 4" key="1">
    <citation type="submission" date="2019-06" db="EMBL/GenBank/DDBJ databases">
        <title>Genomic Encyclopedia of Type Strains, Phase IV (KMG-V): Genome sequencing to study the core and pangenomes of soil and plant-associated prokaryotes.</title>
        <authorList>
            <person name="Whitman W."/>
        </authorList>
    </citation>
    <scope>NUCLEOTIDE SEQUENCE [LARGE SCALE GENOMIC DNA]</scope>
    <source>
        <strain evidence="3 4">BR 10355</strain>
    </source>
</reference>
<dbReference type="Pfam" id="PF13561">
    <property type="entry name" value="adh_short_C2"/>
    <property type="match status" value="1"/>
</dbReference>
<name>A0A560KXB5_9BRAD</name>
<dbReference type="RefSeq" id="WP_146992273.1">
    <property type="nucleotide sequence ID" value="NZ_VITY01000020.1"/>
</dbReference>
<dbReference type="PRINTS" id="PR00080">
    <property type="entry name" value="SDRFAMILY"/>
</dbReference>
<evidence type="ECO:0000256" key="1">
    <source>
        <dbReference type="ARBA" id="ARBA00006484"/>
    </source>
</evidence>
<comment type="caution">
    <text evidence="3">The sequence shown here is derived from an EMBL/GenBank/DDBJ whole genome shotgun (WGS) entry which is preliminary data.</text>
</comment>
<keyword evidence="4" id="KW-1185">Reference proteome</keyword>
<sequence>MTGRLSGKTAIVTGAGSGIGRATAIRFAQEGASVVAAGLPEGLDETVEFCREAGVRAVAAVADVSQATSGEAILEAALGISSCANVLVNNVGIAGTTAAYDTTDEEFDRVFDVNLKSVLRVSRPFLQLCRSQSAPASIVNISSVQGILGFPNNASYAATKAGMIGLTRQMANDCARFNVRVNVVAPGIIDTPRTEERLRDSPAFRKLSVQSTPLGRPGRADEVAAACLFLASDDASFITGQILAVDGGASATVFRS</sequence>
<dbReference type="Gene3D" id="3.40.50.720">
    <property type="entry name" value="NAD(P)-binding Rossmann-like Domain"/>
    <property type="match status" value="1"/>
</dbReference>
<evidence type="ECO:0000313" key="4">
    <source>
        <dbReference type="Proteomes" id="UP000321304"/>
    </source>
</evidence>
<dbReference type="OrthoDB" id="9803333at2"/>
<dbReference type="PANTHER" id="PTHR24321">
    <property type="entry name" value="DEHYDROGENASES, SHORT CHAIN"/>
    <property type="match status" value="1"/>
</dbReference>
<dbReference type="EMBL" id="VITY01000020">
    <property type="protein sequence ID" value="TWB87759.1"/>
    <property type="molecule type" value="Genomic_DNA"/>
</dbReference>
<dbReference type="PROSITE" id="PS00061">
    <property type="entry name" value="ADH_SHORT"/>
    <property type="match status" value="1"/>
</dbReference>
<evidence type="ECO:0000256" key="2">
    <source>
        <dbReference type="ARBA" id="ARBA00023002"/>
    </source>
</evidence>
<gene>
    <name evidence="3" type="ORF">FBZ93_12057</name>
</gene>
<dbReference type="Proteomes" id="UP000321304">
    <property type="component" value="Unassembled WGS sequence"/>
</dbReference>
<accession>A0A560KXB5</accession>
<dbReference type="InterPro" id="IPR020904">
    <property type="entry name" value="Sc_DH/Rdtase_CS"/>
</dbReference>
<keyword evidence="2" id="KW-0560">Oxidoreductase</keyword>
<comment type="similarity">
    <text evidence="1">Belongs to the short-chain dehydrogenases/reductases (SDR) family.</text>
</comment>
<evidence type="ECO:0000313" key="3">
    <source>
        <dbReference type="EMBL" id="TWB87759.1"/>
    </source>
</evidence>
<dbReference type="GO" id="GO:0016491">
    <property type="term" value="F:oxidoreductase activity"/>
    <property type="evidence" value="ECO:0007669"/>
    <property type="project" value="UniProtKB-KW"/>
</dbReference>
<dbReference type="AlphaFoldDB" id="A0A560KXB5"/>
<protein>
    <submittedName>
        <fullName evidence="3">NAD(P)-dependent dehydrogenase (Short-subunit alcohol dehydrogenase family)</fullName>
    </submittedName>
</protein>
<dbReference type="PRINTS" id="PR00081">
    <property type="entry name" value="GDHRDH"/>
</dbReference>
<proteinExistence type="inferred from homology"/>
<dbReference type="SUPFAM" id="SSF51735">
    <property type="entry name" value="NAD(P)-binding Rossmann-fold domains"/>
    <property type="match status" value="1"/>
</dbReference>
<dbReference type="InterPro" id="IPR002347">
    <property type="entry name" value="SDR_fam"/>
</dbReference>
<dbReference type="NCBIfam" id="NF005559">
    <property type="entry name" value="PRK07231.1"/>
    <property type="match status" value="1"/>
</dbReference>
<dbReference type="PANTHER" id="PTHR24321:SF15">
    <property type="entry name" value="OXIDOREDUCTASE UCPA"/>
    <property type="match status" value="1"/>
</dbReference>